<name>A0A8X6UL26_NEPPI</name>
<organism evidence="2 3">
    <name type="scientific">Nephila pilipes</name>
    <name type="common">Giant wood spider</name>
    <name type="synonym">Nephila maculata</name>
    <dbReference type="NCBI Taxonomy" id="299642"/>
    <lineage>
        <taxon>Eukaryota</taxon>
        <taxon>Metazoa</taxon>
        <taxon>Ecdysozoa</taxon>
        <taxon>Arthropoda</taxon>
        <taxon>Chelicerata</taxon>
        <taxon>Arachnida</taxon>
        <taxon>Araneae</taxon>
        <taxon>Araneomorphae</taxon>
        <taxon>Entelegynae</taxon>
        <taxon>Araneoidea</taxon>
        <taxon>Nephilidae</taxon>
        <taxon>Nephila</taxon>
    </lineage>
</organism>
<dbReference type="EMBL" id="BMAW01031407">
    <property type="protein sequence ID" value="GFU20975.1"/>
    <property type="molecule type" value="Genomic_DNA"/>
</dbReference>
<evidence type="ECO:0000256" key="1">
    <source>
        <dbReference type="SAM" id="MobiDB-lite"/>
    </source>
</evidence>
<feature type="compositionally biased region" description="Low complexity" evidence="1">
    <location>
        <begin position="7"/>
        <end position="20"/>
    </location>
</feature>
<comment type="caution">
    <text evidence="2">The sequence shown here is derived from an EMBL/GenBank/DDBJ whole genome shotgun (WGS) entry which is preliminary data.</text>
</comment>
<gene>
    <name evidence="2" type="ORF">NPIL_258051</name>
</gene>
<accession>A0A8X6UL26</accession>
<reference evidence="2" key="1">
    <citation type="submission" date="2020-08" db="EMBL/GenBank/DDBJ databases">
        <title>Multicomponent nature underlies the extraordinary mechanical properties of spider dragline silk.</title>
        <authorList>
            <person name="Kono N."/>
            <person name="Nakamura H."/>
            <person name="Mori M."/>
            <person name="Yoshida Y."/>
            <person name="Ohtoshi R."/>
            <person name="Malay A.D."/>
            <person name="Moran D.A.P."/>
            <person name="Tomita M."/>
            <person name="Numata K."/>
            <person name="Arakawa K."/>
        </authorList>
    </citation>
    <scope>NUCLEOTIDE SEQUENCE</scope>
</reference>
<sequence length="70" mass="8063">DLRGTRAPAQTVPQQVTTTVSETPYEPKDQEAILPVVHSFLVFKMCQLLIFQQLLFHKKVTQHFPTRSLK</sequence>
<evidence type="ECO:0000313" key="3">
    <source>
        <dbReference type="Proteomes" id="UP000887013"/>
    </source>
</evidence>
<feature type="non-terminal residue" evidence="2">
    <location>
        <position position="1"/>
    </location>
</feature>
<dbReference type="Proteomes" id="UP000887013">
    <property type="component" value="Unassembled WGS sequence"/>
</dbReference>
<feature type="region of interest" description="Disordered" evidence="1">
    <location>
        <begin position="1"/>
        <end position="23"/>
    </location>
</feature>
<proteinExistence type="predicted"/>
<evidence type="ECO:0000313" key="2">
    <source>
        <dbReference type="EMBL" id="GFU20975.1"/>
    </source>
</evidence>
<dbReference type="AlphaFoldDB" id="A0A8X6UL26"/>
<protein>
    <submittedName>
        <fullName evidence="2">Uncharacterized protein</fullName>
    </submittedName>
</protein>
<keyword evidence="3" id="KW-1185">Reference proteome</keyword>